<name>A0A976XIB2_THEOR</name>
<proteinExistence type="predicted"/>
<sequence length="10" mass="1307">MKKMYLHLKD</sequence>
<dbReference type="EMBL" id="CP056069">
    <property type="protein sequence ID" value="UVC49439.1"/>
    <property type="molecule type" value="Genomic_DNA"/>
</dbReference>
<protein>
    <submittedName>
        <fullName evidence="1">Uncharacterized protein</fullName>
    </submittedName>
</protein>
<reference evidence="1" key="1">
    <citation type="submission" date="2022-07" db="EMBL/GenBank/DDBJ databases">
        <title>Evaluation of T. orientalis genome assembly methods using nanopore sequencing and analysis of variation between genomes.</title>
        <authorList>
            <person name="Yam J."/>
            <person name="Micallef M.L."/>
            <person name="Liu M."/>
            <person name="Djordjevic S.P."/>
            <person name="Bogema D.R."/>
            <person name="Jenkins C."/>
        </authorList>
    </citation>
    <scope>NUCLEOTIDE SEQUENCE</scope>
    <source>
        <strain evidence="1">Goon Nure</strain>
    </source>
</reference>
<accession>A0A976XIB2</accession>
<organism evidence="1 2">
    <name type="scientific">Theileria orientalis</name>
    <dbReference type="NCBI Taxonomy" id="68886"/>
    <lineage>
        <taxon>Eukaryota</taxon>
        <taxon>Sar</taxon>
        <taxon>Alveolata</taxon>
        <taxon>Apicomplexa</taxon>
        <taxon>Aconoidasida</taxon>
        <taxon>Piroplasmida</taxon>
        <taxon>Theileriidae</taxon>
        <taxon>Theileria</taxon>
    </lineage>
</organism>
<dbReference type="Proteomes" id="UP000244811">
    <property type="component" value="Chromosome 1"/>
</dbReference>
<evidence type="ECO:0000313" key="1">
    <source>
        <dbReference type="EMBL" id="UVC49439.1"/>
    </source>
</evidence>
<gene>
    <name evidence="1" type="ORF">MACK_003274</name>
</gene>
<evidence type="ECO:0000313" key="2">
    <source>
        <dbReference type="Proteomes" id="UP000244811"/>
    </source>
</evidence>